<reference evidence="5" key="2">
    <citation type="journal article" date="2021" name="PeerJ">
        <title>Extensive microbial diversity within the chicken gut microbiome revealed by metagenomics and culture.</title>
        <authorList>
            <person name="Gilroy R."/>
            <person name="Ravi A."/>
            <person name="Getino M."/>
            <person name="Pursley I."/>
            <person name="Horton D.L."/>
            <person name="Alikhan N.F."/>
            <person name="Baker D."/>
            <person name="Gharbi K."/>
            <person name="Hall N."/>
            <person name="Watson M."/>
            <person name="Adriaenssens E.M."/>
            <person name="Foster-Nyarko E."/>
            <person name="Jarju S."/>
            <person name="Secka A."/>
            <person name="Antonio M."/>
            <person name="Oren A."/>
            <person name="Chaudhuri R.R."/>
            <person name="La Ragione R."/>
            <person name="Hildebrand F."/>
            <person name="Pallen M.J."/>
        </authorList>
    </citation>
    <scope>NUCLEOTIDE SEQUENCE</scope>
    <source>
        <strain evidence="5">CHK193-30670</strain>
    </source>
</reference>
<keyword evidence="3" id="KW-0143">Chaperone</keyword>
<gene>
    <name evidence="5" type="primary">hemW</name>
    <name evidence="5" type="ORF">IAB68_02245</name>
</gene>
<evidence type="ECO:0000313" key="6">
    <source>
        <dbReference type="Proteomes" id="UP000824074"/>
    </source>
</evidence>
<dbReference type="SMART" id="SM00729">
    <property type="entry name" value="Elp3"/>
    <property type="match status" value="1"/>
</dbReference>
<comment type="function">
    <text evidence="3">Probably acts as a heme chaperone, transferring heme to an unknown acceptor. Binds one molecule of heme per monomer, possibly covalently. Binds 1 [4Fe-4S] cluster. The cluster is coordinated with 3 cysteines and an exchangeable S-adenosyl-L-methionine.</text>
</comment>
<proteinExistence type="inferred from homology"/>
<keyword evidence="3" id="KW-0479">Metal-binding</keyword>
<dbReference type="PROSITE" id="PS51918">
    <property type="entry name" value="RADICAL_SAM"/>
    <property type="match status" value="1"/>
</dbReference>
<dbReference type="SFLD" id="SFLDG01065">
    <property type="entry name" value="anaerobic_coproporphyrinogen-I"/>
    <property type="match status" value="1"/>
</dbReference>
<dbReference type="SFLD" id="SFLDS00029">
    <property type="entry name" value="Radical_SAM"/>
    <property type="match status" value="1"/>
</dbReference>
<organism evidence="5 6">
    <name type="scientific">Candidatus Aphodocola excrementigallinarum</name>
    <dbReference type="NCBI Taxonomy" id="2840670"/>
    <lineage>
        <taxon>Bacteria</taxon>
        <taxon>Bacillati</taxon>
        <taxon>Bacillota</taxon>
        <taxon>Bacilli</taxon>
        <taxon>Candidatus Aphodocola</taxon>
    </lineage>
</organism>
<dbReference type="CDD" id="cd01335">
    <property type="entry name" value="Radical_SAM"/>
    <property type="match status" value="1"/>
</dbReference>
<keyword evidence="3" id="KW-0963">Cytoplasm</keyword>
<dbReference type="GO" id="GO:0046872">
    <property type="term" value="F:metal ion binding"/>
    <property type="evidence" value="ECO:0007669"/>
    <property type="project" value="UniProtKB-UniRule"/>
</dbReference>
<keyword evidence="3" id="KW-0004">4Fe-4S</keyword>
<feature type="domain" description="Radical SAM core" evidence="4">
    <location>
        <begin position="1"/>
        <end position="224"/>
    </location>
</feature>
<dbReference type="InterPro" id="IPR023404">
    <property type="entry name" value="rSAM_horseshoe"/>
</dbReference>
<comment type="similarity">
    <text evidence="1">Belongs to the anaerobic coproporphyrinogen-III oxidase family. HemW subfamily.</text>
</comment>
<dbReference type="PANTHER" id="PTHR13932">
    <property type="entry name" value="COPROPORPHYRINIGEN III OXIDASE"/>
    <property type="match status" value="1"/>
</dbReference>
<dbReference type="GO" id="GO:0004109">
    <property type="term" value="F:coproporphyrinogen oxidase activity"/>
    <property type="evidence" value="ECO:0007669"/>
    <property type="project" value="InterPro"/>
</dbReference>
<dbReference type="SUPFAM" id="SSF102114">
    <property type="entry name" value="Radical SAM enzymes"/>
    <property type="match status" value="1"/>
</dbReference>
<keyword evidence="3" id="KW-0411">Iron-sulfur</keyword>
<dbReference type="GO" id="GO:0006779">
    <property type="term" value="P:porphyrin-containing compound biosynthetic process"/>
    <property type="evidence" value="ECO:0007669"/>
    <property type="project" value="InterPro"/>
</dbReference>
<dbReference type="Gene3D" id="3.80.30.20">
    <property type="entry name" value="tm_1862 like domain"/>
    <property type="match status" value="1"/>
</dbReference>
<dbReference type="NCBIfam" id="TIGR00539">
    <property type="entry name" value="hemN_rel"/>
    <property type="match status" value="1"/>
</dbReference>
<dbReference type="InterPro" id="IPR006638">
    <property type="entry name" value="Elp3/MiaA/NifB-like_rSAM"/>
</dbReference>
<dbReference type="EMBL" id="DVMT01000022">
    <property type="protein sequence ID" value="HIU40106.1"/>
    <property type="molecule type" value="Genomic_DNA"/>
</dbReference>
<keyword evidence="3" id="KW-0949">S-adenosyl-L-methionine</keyword>
<accession>A0A9D1LIL6</accession>
<dbReference type="Pfam" id="PF04055">
    <property type="entry name" value="Radical_SAM"/>
    <property type="match status" value="1"/>
</dbReference>
<dbReference type="InterPro" id="IPR004559">
    <property type="entry name" value="HemW-like"/>
</dbReference>
<evidence type="ECO:0000313" key="5">
    <source>
        <dbReference type="EMBL" id="HIU40106.1"/>
    </source>
</evidence>
<dbReference type="InterPro" id="IPR058240">
    <property type="entry name" value="rSAM_sf"/>
</dbReference>
<sequence>MIKSCYIHIPFCKNICSYCDFCKNYYNDEMVSKYIDAIEKEIKDNYKKEVLDTLYIGGGTPSSLSYDNLNKLFNVLKTFELSNDYEFTFECNFEDITDELLKLLKENKVNRISIGIQSFNNKFEDILSRTIDKDMMFENISKAKKYFDNINVDLMYAMPTESINDLKKDLINIIKLDVTHVSTYALIIEDHTKLSIKNTKEINDDLQSNMYYMIVNELTKFGYNHYELSNFSKKGYESKHNLTYWKNERYYGFGAGASGFINNIRYDNTKSITNYIKGKKKTYEENLDKLMFMKDEVMLNLRMIKGINKNDFYNKYKIKLEDAFNY</sequence>
<reference evidence="5" key="1">
    <citation type="submission" date="2020-10" db="EMBL/GenBank/DDBJ databases">
        <authorList>
            <person name="Gilroy R."/>
        </authorList>
    </citation>
    <scope>NUCLEOTIDE SEQUENCE</scope>
    <source>
        <strain evidence="5">CHK193-30670</strain>
    </source>
</reference>
<protein>
    <recommendedName>
        <fullName evidence="2 3">Heme chaperone HemW</fullName>
    </recommendedName>
</protein>
<keyword evidence="3" id="KW-0349">Heme</keyword>
<comment type="caution">
    <text evidence="5">The sequence shown here is derived from an EMBL/GenBank/DDBJ whole genome shotgun (WGS) entry which is preliminary data.</text>
</comment>
<evidence type="ECO:0000256" key="3">
    <source>
        <dbReference type="RuleBase" id="RU364116"/>
    </source>
</evidence>
<comment type="subcellular location">
    <subcellularLocation>
        <location evidence="3">Cytoplasm</location>
    </subcellularLocation>
</comment>
<evidence type="ECO:0000259" key="4">
    <source>
        <dbReference type="PROSITE" id="PS51918"/>
    </source>
</evidence>
<feature type="non-terminal residue" evidence="5">
    <location>
        <position position="326"/>
    </location>
</feature>
<dbReference type="InterPro" id="IPR007197">
    <property type="entry name" value="rSAM"/>
</dbReference>
<evidence type="ECO:0000256" key="1">
    <source>
        <dbReference type="ARBA" id="ARBA00006100"/>
    </source>
</evidence>
<dbReference type="GO" id="GO:0005737">
    <property type="term" value="C:cytoplasm"/>
    <property type="evidence" value="ECO:0007669"/>
    <property type="project" value="UniProtKB-SubCell"/>
</dbReference>
<dbReference type="PANTHER" id="PTHR13932:SF5">
    <property type="entry name" value="RADICAL S-ADENOSYL METHIONINE DOMAIN-CONTAINING PROTEIN 1, MITOCHONDRIAL"/>
    <property type="match status" value="1"/>
</dbReference>
<dbReference type="AlphaFoldDB" id="A0A9D1LIL6"/>
<dbReference type="SFLD" id="SFLDF00562">
    <property type="entry name" value="HemN-like__clustered_with_heat"/>
    <property type="match status" value="1"/>
</dbReference>
<dbReference type="Proteomes" id="UP000824074">
    <property type="component" value="Unassembled WGS sequence"/>
</dbReference>
<dbReference type="GO" id="GO:0051539">
    <property type="term" value="F:4 iron, 4 sulfur cluster binding"/>
    <property type="evidence" value="ECO:0007669"/>
    <property type="project" value="UniProtKB-UniRule"/>
</dbReference>
<keyword evidence="3" id="KW-0408">Iron</keyword>
<dbReference type="SFLD" id="SFLDG01082">
    <property type="entry name" value="B12-binding_domain_containing"/>
    <property type="match status" value="1"/>
</dbReference>
<name>A0A9D1LIL6_9FIRM</name>
<dbReference type="InterPro" id="IPR034505">
    <property type="entry name" value="Coproporphyrinogen-III_oxidase"/>
</dbReference>
<evidence type="ECO:0000256" key="2">
    <source>
        <dbReference type="ARBA" id="ARBA00017228"/>
    </source>
</evidence>